<gene>
    <name evidence="1" type="ORF">EV182_004776</name>
</gene>
<keyword evidence="2" id="KW-1185">Reference proteome</keyword>
<proteinExistence type="predicted"/>
<evidence type="ECO:0000313" key="1">
    <source>
        <dbReference type="EMBL" id="KAJ1673676.1"/>
    </source>
</evidence>
<organism evidence="1 2">
    <name type="scientific">Spiromyces aspiralis</name>
    <dbReference type="NCBI Taxonomy" id="68401"/>
    <lineage>
        <taxon>Eukaryota</taxon>
        <taxon>Fungi</taxon>
        <taxon>Fungi incertae sedis</taxon>
        <taxon>Zoopagomycota</taxon>
        <taxon>Kickxellomycotina</taxon>
        <taxon>Kickxellomycetes</taxon>
        <taxon>Kickxellales</taxon>
        <taxon>Kickxellaceae</taxon>
        <taxon>Spiromyces</taxon>
    </lineage>
</organism>
<evidence type="ECO:0000313" key="2">
    <source>
        <dbReference type="Proteomes" id="UP001145114"/>
    </source>
</evidence>
<dbReference type="Proteomes" id="UP001145114">
    <property type="component" value="Unassembled WGS sequence"/>
</dbReference>
<accession>A0ACC1HEC2</accession>
<comment type="caution">
    <text evidence="1">The sequence shown here is derived from an EMBL/GenBank/DDBJ whole genome shotgun (WGS) entry which is preliminary data.</text>
</comment>
<sequence length="234" mass="24761">MAVTPTIRAVRRGSWSSVTTATATLVLALFIIIGSLVTTTDAADSEILNPLLNNGKLGGSFNYNTPTLSSEDLASDNDSDNANDHDASEKDRQFCSTYNNICSGILASNQATKRGNGPANTLSIGNGSIAAANSIGEHDGDTMFGISHCTSRHHHFCCVNIPHNSVIVDECPHDSNSDNKVMDLIRQQEIDDISSSASHDDSISASNIKKGQGTSSWLTSVLLAFLFAGHPVLV</sequence>
<protein>
    <submittedName>
        <fullName evidence="1">Uncharacterized protein</fullName>
    </submittedName>
</protein>
<name>A0ACC1HEC2_9FUNG</name>
<dbReference type="EMBL" id="JAMZIH010006685">
    <property type="protein sequence ID" value="KAJ1673676.1"/>
    <property type="molecule type" value="Genomic_DNA"/>
</dbReference>
<reference evidence="1" key="1">
    <citation type="submission" date="2022-06" db="EMBL/GenBank/DDBJ databases">
        <title>Phylogenomic reconstructions and comparative analyses of Kickxellomycotina fungi.</title>
        <authorList>
            <person name="Reynolds N.K."/>
            <person name="Stajich J.E."/>
            <person name="Barry K."/>
            <person name="Grigoriev I.V."/>
            <person name="Crous P."/>
            <person name="Smith M.E."/>
        </authorList>
    </citation>
    <scope>NUCLEOTIDE SEQUENCE</scope>
    <source>
        <strain evidence="1">RSA 2271</strain>
    </source>
</reference>